<dbReference type="Ensembl" id="ENSCINT00000034063.1">
    <property type="protein sequence ID" value="ENSCINP00000034609.1"/>
    <property type="gene ID" value="ENSCING00000024024.1"/>
</dbReference>
<evidence type="ECO:0000313" key="1">
    <source>
        <dbReference type="Ensembl" id="ENSCINP00000034609.1"/>
    </source>
</evidence>
<evidence type="ECO:0000313" key="2">
    <source>
        <dbReference type="Proteomes" id="UP000008144"/>
    </source>
</evidence>
<protein>
    <submittedName>
        <fullName evidence="1">Uncharacterized protein</fullName>
    </submittedName>
</protein>
<dbReference type="Proteomes" id="UP000008144">
    <property type="component" value="Chromosome 10"/>
</dbReference>
<accession>H2XY75</accession>
<reference evidence="1" key="4">
    <citation type="submission" date="2025-09" db="UniProtKB">
        <authorList>
            <consortium name="Ensembl"/>
        </authorList>
    </citation>
    <scope>IDENTIFICATION</scope>
</reference>
<sequence length="82" mass="9211">NRETKSAPTRSIFRYDVIILDYNTRGCLATEKAPELVVLSKANRKGVLHVGQSTMERGSKSLECLCMFCYSVSKSIDLTHIE</sequence>
<dbReference type="EMBL" id="EAAA01000595">
    <property type="status" value="NOT_ANNOTATED_CDS"/>
    <property type="molecule type" value="Genomic_DNA"/>
</dbReference>
<name>H2XY75_CIOIN</name>
<organism evidence="1 2">
    <name type="scientific">Ciona intestinalis</name>
    <name type="common">Transparent sea squirt</name>
    <name type="synonym">Ascidia intestinalis</name>
    <dbReference type="NCBI Taxonomy" id="7719"/>
    <lineage>
        <taxon>Eukaryota</taxon>
        <taxon>Metazoa</taxon>
        <taxon>Chordata</taxon>
        <taxon>Tunicata</taxon>
        <taxon>Ascidiacea</taxon>
        <taxon>Phlebobranchia</taxon>
        <taxon>Cionidae</taxon>
        <taxon>Ciona</taxon>
    </lineage>
</organism>
<dbReference type="InParanoid" id="H2XY75"/>
<dbReference type="HOGENOM" id="CLU_2564255_0_0_1"/>
<dbReference type="AlphaFoldDB" id="H2XY75"/>
<keyword evidence="2" id="KW-1185">Reference proteome</keyword>
<reference evidence="1" key="2">
    <citation type="journal article" date="2008" name="Genome Biol.">
        <title>Improved genome assembly and evidence-based global gene model set for the chordate Ciona intestinalis: new insight into intron and operon populations.</title>
        <authorList>
            <person name="Satou Y."/>
            <person name="Mineta K."/>
            <person name="Ogasawara M."/>
            <person name="Sasakura Y."/>
            <person name="Shoguchi E."/>
            <person name="Ueno K."/>
            <person name="Yamada L."/>
            <person name="Matsumoto J."/>
            <person name="Wasserscheid J."/>
            <person name="Dewar K."/>
            <person name="Wiley G.B."/>
            <person name="Macmil S.L."/>
            <person name="Roe B.A."/>
            <person name="Zeller R.W."/>
            <person name="Hastings K.E."/>
            <person name="Lemaire P."/>
            <person name="Lindquist E."/>
            <person name="Endo T."/>
            <person name="Hotta K."/>
            <person name="Inaba K."/>
        </authorList>
    </citation>
    <scope>NUCLEOTIDE SEQUENCE [LARGE SCALE GENOMIC DNA]</scope>
    <source>
        <strain evidence="1">wild type</strain>
    </source>
</reference>
<proteinExistence type="predicted"/>
<reference evidence="2" key="1">
    <citation type="journal article" date="2002" name="Science">
        <title>The draft genome of Ciona intestinalis: insights into chordate and vertebrate origins.</title>
        <authorList>
            <person name="Dehal P."/>
            <person name="Satou Y."/>
            <person name="Campbell R.K."/>
            <person name="Chapman J."/>
            <person name="Degnan B."/>
            <person name="De Tomaso A."/>
            <person name="Davidson B."/>
            <person name="Di Gregorio A."/>
            <person name="Gelpke M."/>
            <person name="Goodstein D.M."/>
            <person name="Harafuji N."/>
            <person name="Hastings K.E."/>
            <person name="Ho I."/>
            <person name="Hotta K."/>
            <person name="Huang W."/>
            <person name="Kawashima T."/>
            <person name="Lemaire P."/>
            <person name="Martinez D."/>
            <person name="Meinertzhagen I.A."/>
            <person name="Necula S."/>
            <person name="Nonaka M."/>
            <person name="Putnam N."/>
            <person name="Rash S."/>
            <person name="Saiga H."/>
            <person name="Satake M."/>
            <person name="Terry A."/>
            <person name="Yamada L."/>
            <person name="Wang H.G."/>
            <person name="Awazu S."/>
            <person name="Azumi K."/>
            <person name="Boore J."/>
            <person name="Branno M."/>
            <person name="Chin-Bow S."/>
            <person name="DeSantis R."/>
            <person name="Doyle S."/>
            <person name="Francino P."/>
            <person name="Keys D.N."/>
            <person name="Haga S."/>
            <person name="Hayashi H."/>
            <person name="Hino K."/>
            <person name="Imai K.S."/>
            <person name="Inaba K."/>
            <person name="Kano S."/>
            <person name="Kobayashi K."/>
            <person name="Kobayashi M."/>
            <person name="Lee B.I."/>
            <person name="Makabe K.W."/>
            <person name="Manohar C."/>
            <person name="Matassi G."/>
            <person name="Medina M."/>
            <person name="Mochizuki Y."/>
            <person name="Mount S."/>
            <person name="Morishita T."/>
            <person name="Miura S."/>
            <person name="Nakayama A."/>
            <person name="Nishizaka S."/>
            <person name="Nomoto H."/>
            <person name="Ohta F."/>
            <person name="Oishi K."/>
            <person name="Rigoutsos I."/>
            <person name="Sano M."/>
            <person name="Sasaki A."/>
            <person name="Sasakura Y."/>
            <person name="Shoguchi E."/>
            <person name="Shin-i T."/>
            <person name="Spagnuolo A."/>
            <person name="Stainier D."/>
            <person name="Suzuki M.M."/>
            <person name="Tassy O."/>
            <person name="Takatori N."/>
            <person name="Tokuoka M."/>
            <person name="Yagi K."/>
            <person name="Yoshizaki F."/>
            <person name="Wada S."/>
            <person name="Zhang C."/>
            <person name="Hyatt P.D."/>
            <person name="Larimer F."/>
            <person name="Detter C."/>
            <person name="Doggett N."/>
            <person name="Glavina T."/>
            <person name="Hawkins T."/>
            <person name="Richardson P."/>
            <person name="Lucas S."/>
            <person name="Kohara Y."/>
            <person name="Levine M."/>
            <person name="Satoh N."/>
            <person name="Rokhsar D.S."/>
        </authorList>
    </citation>
    <scope>NUCLEOTIDE SEQUENCE [LARGE SCALE GENOMIC DNA]</scope>
</reference>
<reference evidence="1" key="3">
    <citation type="submission" date="2025-08" db="UniProtKB">
        <authorList>
            <consortium name="Ensembl"/>
        </authorList>
    </citation>
    <scope>IDENTIFICATION</scope>
</reference>